<dbReference type="GO" id="GO:0005829">
    <property type="term" value="C:cytosol"/>
    <property type="evidence" value="ECO:0007669"/>
    <property type="project" value="TreeGrafter"/>
</dbReference>
<dbReference type="EC" id="6.1.1.1" evidence="11"/>
<keyword evidence="3 11" id="KW-0436">Ligase</keyword>
<dbReference type="FunFam" id="3.40.50.620:FF:000008">
    <property type="entry name" value="Tyrosine--tRNA ligase"/>
    <property type="match status" value="1"/>
</dbReference>
<dbReference type="PROSITE" id="PS00178">
    <property type="entry name" value="AA_TRNA_LIGASE_I"/>
    <property type="match status" value="1"/>
</dbReference>
<dbReference type="AlphaFoldDB" id="A0A380CCX2"/>
<keyword evidence="2 11" id="KW-0963">Cytoplasm</keyword>
<organism evidence="14 15">
    <name type="scientific">Sphingobacterium spiritivorum</name>
    <name type="common">Flavobacterium spiritivorum</name>
    <dbReference type="NCBI Taxonomy" id="258"/>
    <lineage>
        <taxon>Bacteria</taxon>
        <taxon>Pseudomonadati</taxon>
        <taxon>Bacteroidota</taxon>
        <taxon>Sphingobacteriia</taxon>
        <taxon>Sphingobacteriales</taxon>
        <taxon>Sphingobacteriaceae</taxon>
        <taxon>Sphingobacterium</taxon>
    </lineage>
</organism>
<comment type="subcellular location">
    <subcellularLocation>
        <location evidence="1 11">Cytoplasm</location>
    </subcellularLocation>
</comment>
<dbReference type="PRINTS" id="PR01040">
    <property type="entry name" value="TRNASYNTHTYR"/>
</dbReference>
<evidence type="ECO:0000256" key="5">
    <source>
        <dbReference type="ARBA" id="ARBA00022840"/>
    </source>
</evidence>
<dbReference type="Pfam" id="PF00579">
    <property type="entry name" value="tRNA-synt_1b"/>
    <property type="match status" value="1"/>
</dbReference>
<dbReference type="InterPro" id="IPR024107">
    <property type="entry name" value="Tyr-tRNA-ligase_bac_1"/>
</dbReference>
<gene>
    <name evidence="11 14" type="primary">tyrS</name>
    <name evidence="14" type="ORF">NCTC11388_02709</name>
</gene>
<dbReference type="Proteomes" id="UP000254893">
    <property type="component" value="Unassembled WGS sequence"/>
</dbReference>
<evidence type="ECO:0000256" key="1">
    <source>
        <dbReference type="ARBA" id="ARBA00004496"/>
    </source>
</evidence>
<proteinExistence type="inferred from homology"/>
<evidence type="ECO:0000313" key="14">
    <source>
        <dbReference type="EMBL" id="SUJ17860.1"/>
    </source>
</evidence>
<dbReference type="GO" id="GO:0004831">
    <property type="term" value="F:tyrosine-tRNA ligase activity"/>
    <property type="evidence" value="ECO:0007669"/>
    <property type="project" value="UniProtKB-UniRule"/>
</dbReference>
<sequence>MNFVEELRWRGMLQDIMPGTEELLNKEKVSGYIGFDPTGDSLHVGHLTQIMTLIHFQNAGHKPVALVGGATGMIGDPSFKSAERNLLDEETLNHNVASLKHQLSKFLTFGEGELDAKMVNNYDWFKDFKFLDFIRDIGKLITVNYMMAKDSVKKRLEGENGLSFTEFSYQLIQGYDFYYLWKHHNCKIQMGGSDQWGNIVTGTEFIRRQDQGSAFALTTQLIKKSDGQKFGKTESGAVWLDAKKTTPYKYYQFWLNATDDDAKNWIRIFTLKSKEEIDAIIAEHDAAPHTRTVQKALAKDITVRTHSEKDYETALKTSEFLFGNGSLDFLGDLEHEAVLDVFDGVPQFTISKSELAEGINILDLLATKTQIFPSKGEARKMTEGGGVSVNKEKVSGTDATFTIQNLINNKYIIAQRGKKNYYLIIAE</sequence>
<dbReference type="InterPro" id="IPR054608">
    <property type="entry name" value="SYY-like_C"/>
</dbReference>
<protein>
    <recommendedName>
        <fullName evidence="11">Tyrosine--tRNA ligase</fullName>
        <ecNumber evidence="11">6.1.1.1</ecNumber>
    </recommendedName>
    <alternativeName>
        <fullName evidence="11">Tyrosyl-tRNA synthetase</fullName>
        <shortName evidence="11">TyrRS</shortName>
    </alternativeName>
</protein>
<dbReference type="Gene3D" id="3.10.290.10">
    <property type="entry name" value="RNA-binding S4 domain"/>
    <property type="match status" value="1"/>
</dbReference>
<dbReference type="CDD" id="cd00805">
    <property type="entry name" value="TyrRS_core"/>
    <property type="match status" value="1"/>
</dbReference>
<dbReference type="GO" id="GO:0006437">
    <property type="term" value="P:tyrosyl-tRNA aminoacylation"/>
    <property type="evidence" value="ECO:0007669"/>
    <property type="project" value="UniProtKB-UniRule"/>
</dbReference>
<evidence type="ECO:0000256" key="8">
    <source>
        <dbReference type="ARBA" id="ARBA00023146"/>
    </source>
</evidence>
<dbReference type="GO" id="GO:0042803">
    <property type="term" value="F:protein homodimerization activity"/>
    <property type="evidence" value="ECO:0007669"/>
    <property type="project" value="UniProtKB-ARBA"/>
</dbReference>
<dbReference type="InterPro" id="IPR024088">
    <property type="entry name" value="Tyr-tRNA-ligase_bac-type"/>
</dbReference>
<dbReference type="RefSeq" id="WP_115170477.1">
    <property type="nucleotide sequence ID" value="NZ_UGYW01000002.1"/>
</dbReference>
<dbReference type="InterPro" id="IPR036986">
    <property type="entry name" value="S4_RNA-bd_sf"/>
</dbReference>
<keyword evidence="6 12" id="KW-0694">RNA-binding</keyword>
<evidence type="ECO:0000256" key="9">
    <source>
        <dbReference type="ARBA" id="ARBA00048248"/>
    </source>
</evidence>
<dbReference type="InterPro" id="IPR014729">
    <property type="entry name" value="Rossmann-like_a/b/a_fold"/>
</dbReference>
<dbReference type="InterPro" id="IPR001412">
    <property type="entry name" value="aa-tRNA-synth_I_CS"/>
</dbReference>
<dbReference type="SUPFAM" id="SSF52374">
    <property type="entry name" value="Nucleotidylyl transferase"/>
    <property type="match status" value="1"/>
</dbReference>
<evidence type="ECO:0000256" key="11">
    <source>
        <dbReference type="HAMAP-Rule" id="MF_02006"/>
    </source>
</evidence>
<feature type="domain" description="Tyrosine--tRNA ligase SYY-like C-terminal" evidence="13">
    <location>
        <begin position="340"/>
        <end position="424"/>
    </location>
</feature>
<accession>A0A380CCX2</accession>
<comment type="catalytic activity">
    <reaction evidence="9 11">
        <text>tRNA(Tyr) + L-tyrosine + ATP = L-tyrosyl-tRNA(Tyr) + AMP + diphosphate + H(+)</text>
        <dbReference type="Rhea" id="RHEA:10220"/>
        <dbReference type="Rhea" id="RHEA-COMP:9706"/>
        <dbReference type="Rhea" id="RHEA-COMP:9707"/>
        <dbReference type="ChEBI" id="CHEBI:15378"/>
        <dbReference type="ChEBI" id="CHEBI:30616"/>
        <dbReference type="ChEBI" id="CHEBI:33019"/>
        <dbReference type="ChEBI" id="CHEBI:58315"/>
        <dbReference type="ChEBI" id="CHEBI:78442"/>
        <dbReference type="ChEBI" id="CHEBI:78536"/>
        <dbReference type="ChEBI" id="CHEBI:456215"/>
        <dbReference type="EC" id="6.1.1.1"/>
    </reaction>
</comment>
<dbReference type="Pfam" id="PF22421">
    <property type="entry name" value="SYY_C-terminal"/>
    <property type="match status" value="1"/>
</dbReference>
<evidence type="ECO:0000256" key="3">
    <source>
        <dbReference type="ARBA" id="ARBA00022598"/>
    </source>
</evidence>
<dbReference type="Gene3D" id="1.10.240.10">
    <property type="entry name" value="Tyrosyl-Transfer RNA Synthetase"/>
    <property type="match status" value="1"/>
</dbReference>
<comment type="subunit">
    <text evidence="11">Homodimer.</text>
</comment>
<dbReference type="PANTHER" id="PTHR11766">
    <property type="entry name" value="TYROSYL-TRNA SYNTHETASE"/>
    <property type="match status" value="1"/>
</dbReference>
<dbReference type="EMBL" id="UGYW01000002">
    <property type="protein sequence ID" value="SUJ17860.1"/>
    <property type="molecule type" value="Genomic_DNA"/>
</dbReference>
<evidence type="ECO:0000256" key="12">
    <source>
        <dbReference type="PROSITE-ProRule" id="PRU00182"/>
    </source>
</evidence>
<evidence type="ECO:0000256" key="4">
    <source>
        <dbReference type="ARBA" id="ARBA00022741"/>
    </source>
</evidence>
<keyword evidence="4 11" id="KW-0547">Nucleotide-binding</keyword>
<feature type="binding site" evidence="11">
    <location>
        <position position="173"/>
    </location>
    <ligand>
        <name>L-tyrosine</name>
        <dbReference type="ChEBI" id="CHEBI:58315"/>
    </ligand>
</feature>
<evidence type="ECO:0000256" key="7">
    <source>
        <dbReference type="ARBA" id="ARBA00022917"/>
    </source>
</evidence>
<dbReference type="PANTHER" id="PTHR11766:SF0">
    <property type="entry name" value="TYROSINE--TRNA LIGASE, MITOCHONDRIAL"/>
    <property type="match status" value="1"/>
</dbReference>
<comment type="similarity">
    <text evidence="10 11">Belongs to the class-I aminoacyl-tRNA synthetase family. TyrS type 1 subfamily.</text>
</comment>
<feature type="short sequence motif" description="'HIGH' region" evidence="11">
    <location>
        <begin position="37"/>
        <end position="46"/>
    </location>
</feature>
<dbReference type="Gene3D" id="3.40.50.620">
    <property type="entry name" value="HUPs"/>
    <property type="match status" value="1"/>
</dbReference>
<feature type="binding site" evidence="11">
    <location>
        <position position="32"/>
    </location>
    <ligand>
        <name>L-tyrosine</name>
        <dbReference type="ChEBI" id="CHEBI:58315"/>
    </ligand>
</feature>
<dbReference type="HAMAP" id="MF_02006">
    <property type="entry name" value="Tyr_tRNA_synth_type1"/>
    <property type="match status" value="1"/>
</dbReference>
<evidence type="ECO:0000259" key="13">
    <source>
        <dbReference type="Pfam" id="PF22421"/>
    </source>
</evidence>
<feature type="short sequence motif" description="'KMSKS' region" evidence="11">
    <location>
        <begin position="229"/>
        <end position="233"/>
    </location>
</feature>
<dbReference type="GO" id="GO:0005524">
    <property type="term" value="F:ATP binding"/>
    <property type="evidence" value="ECO:0007669"/>
    <property type="project" value="UniProtKB-UniRule"/>
</dbReference>
<dbReference type="NCBIfam" id="TIGR00234">
    <property type="entry name" value="tyrS"/>
    <property type="match status" value="1"/>
</dbReference>
<feature type="binding site" evidence="11">
    <location>
        <position position="232"/>
    </location>
    <ligand>
        <name>ATP</name>
        <dbReference type="ChEBI" id="CHEBI:30616"/>
    </ligand>
</feature>
<reference evidence="14 15" key="1">
    <citation type="submission" date="2018-06" db="EMBL/GenBank/DDBJ databases">
        <authorList>
            <consortium name="Pathogen Informatics"/>
            <person name="Doyle S."/>
        </authorList>
    </citation>
    <scope>NUCLEOTIDE SEQUENCE [LARGE SCALE GENOMIC DNA]</scope>
    <source>
        <strain evidence="14 15">NCTC11388</strain>
    </source>
</reference>
<comment type="function">
    <text evidence="11">Catalyzes the attachment of tyrosine to tRNA(Tyr) in a two-step reaction: tyrosine is first activated by ATP to form Tyr-AMP and then transferred to the acceptor end of tRNA(Tyr).</text>
</comment>
<dbReference type="GO" id="GO:0003723">
    <property type="term" value="F:RNA binding"/>
    <property type="evidence" value="ECO:0007669"/>
    <property type="project" value="UniProtKB-KW"/>
</dbReference>
<dbReference type="InterPro" id="IPR002307">
    <property type="entry name" value="Tyr-tRNA-ligase"/>
</dbReference>
<evidence type="ECO:0000313" key="15">
    <source>
        <dbReference type="Proteomes" id="UP000254893"/>
    </source>
</evidence>
<dbReference type="FunFam" id="1.10.240.10:FF:000001">
    <property type="entry name" value="Tyrosine--tRNA ligase"/>
    <property type="match status" value="1"/>
</dbReference>
<evidence type="ECO:0000256" key="10">
    <source>
        <dbReference type="ARBA" id="ARBA00060965"/>
    </source>
</evidence>
<keyword evidence="5 11" id="KW-0067">ATP-binding</keyword>
<dbReference type="InterPro" id="IPR002305">
    <property type="entry name" value="aa-tRNA-synth_Ic"/>
</dbReference>
<keyword evidence="8 11" id="KW-0030">Aminoacyl-tRNA synthetase</keyword>
<feature type="binding site" evidence="11">
    <location>
        <position position="169"/>
    </location>
    <ligand>
        <name>L-tyrosine</name>
        <dbReference type="ChEBI" id="CHEBI:58315"/>
    </ligand>
</feature>
<evidence type="ECO:0000256" key="6">
    <source>
        <dbReference type="ARBA" id="ARBA00022884"/>
    </source>
</evidence>
<dbReference type="SUPFAM" id="SSF55174">
    <property type="entry name" value="Alpha-L RNA-binding motif"/>
    <property type="match status" value="1"/>
</dbReference>
<keyword evidence="7 11" id="KW-0648">Protein biosynthesis</keyword>
<name>A0A380CCX2_SPHSI</name>
<dbReference type="PROSITE" id="PS50889">
    <property type="entry name" value="S4"/>
    <property type="match status" value="1"/>
</dbReference>
<evidence type="ECO:0000256" key="2">
    <source>
        <dbReference type="ARBA" id="ARBA00022490"/>
    </source>
</evidence>